<accession>K0RTJ2</accession>
<dbReference type="EMBL" id="AGNL01031748">
    <property type="protein sequence ID" value="EJK56340.1"/>
    <property type="molecule type" value="Genomic_DNA"/>
</dbReference>
<dbReference type="AlphaFoldDB" id="K0RTJ2"/>
<organism evidence="1 2">
    <name type="scientific">Thalassiosira oceanica</name>
    <name type="common">Marine diatom</name>
    <dbReference type="NCBI Taxonomy" id="159749"/>
    <lineage>
        <taxon>Eukaryota</taxon>
        <taxon>Sar</taxon>
        <taxon>Stramenopiles</taxon>
        <taxon>Ochrophyta</taxon>
        <taxon>Bacillariophyta</taxon>
        <taxon>Coscinodiscophyceae</taxon>
        <taxon>Thalassiosirophycidae</taxon>
        <taxon>Thalassiosirales</taxon>
        <taxon>Thalassiosiraceae</taxon>
        <taxon>Thalassiosira</taxon>
    </lineage>
</organism>
<feature type="non-terminal residue" evidence="1">
    <location>
        <position position="122"/>
    </location>
</feature>
<proteinExistence type="predicted"/>
<evidence type="ECO:0000313" key="1">
    <source>
        <dbReference type="EMBL" id="EJK56340.1"/>
    </source>
</evidence>
<keyword evidence="2" id="KW-1185">Reference proteome</keyword>
<dbReference type="Proteomes" id="UP000266841">
    <property type="component" value="Unassembled WGS sequence"/>
</dbReference>
<sequence>MLDGVLAGRRRVVGAAGHGGGVAGWVRPLHGCLGSGFCVAVISARFLCRLYAWLLARRLLRFLGDPLARVGRCEGAVVVALATVASYSGGGEDGDMVRLMMCLGLKCLGVAASWAWAGAVRA</sequence>
<protein>
    <submittedName>
        <fullName evidence="1">Uncharacterized protein</fullName>
    </submittedName>
</protein>
<name>K0RTJ2_THAOC</name>
<evidence type="ECO:0000313" key="2">
    <source>
        <dbReference type="Proteomes" id="UP000266841"/>
    </source>
</evidence>
<gene>
    <name evidence="1" type="ORF">THAOC_23797</name>
</gene>
<reference evidence="1 2" key="1">
    <citation type="journal article" date="2012" name="Genome Biol.">
        <title>Genome and low-iron response of an oceanic diatom adapted to chronic iron limitation.</title>
        <authorList>
            <person name="Lommer M."/>
            <person name="Specht M."/>
            <person name="Roy A.S."/>
            <person name="Kraemer L."/>
            <person name="Andreson R."/>
            <person name="Gutowska M.A."/>
            <person name="Wolf J."/>
            <person name="Bergner S.V."/>
            <person name="Schilhabel M.B."/>
            <person name="Klostermeier U.C."/>
            <person name="Beiko R.G."/>
            <person name="Rosenstiel P."/>
            <person name="Hippler M."/>
            <person name="Laroche J."/>
        </authorList>
    </citation>
    <scope>NUCLEOTIDE SEQUENCE [LARGE SCALE GENOMIC DNA]</scope>
    <source>
        <strain evidence="1 2">CCMP1005</strain>
    </source>
</reference>
<comment type="caution">
    <text evidence="1">The sequence shown here is derived from an EMBL/GenBank/DDBJ whole genome shotgun (WGS) entry which is preliminary data.</text>
</comment>